<name>A0A6A5R618_9PLEO</name>
<organism evidence="1 2">
    <name type="scientific">Didymella exigua CBS 183.55</name>
    <dbReference type="NCBI Taxonomy" id="1150837"/>
    <lineage>
        <taxon>Eukaryota</taxon>
        <taxon>Fungi</taxon>
        <taxon>Dikarya</taxon>
        <taxon>Ascomycota</taxon>
        <taxon>Pezizomycotina</taxon>
        <taxon>Dothideomycetes</taxon>
        <taxon>Pleosporomycetidae</taxon>
        <taxon>Pleosporales</taxon>
        <taxon>Pleosporineae</taxon>
        <taxon>Didymellaceae</taxon>
        <taxon>Didymella</taxon>
    </lineage>
</organism>
<dbReference type="RefSeq" id="XP_033442881.1">
    <property type="nucleotide sequence ID" value="XM_033589581.1"/>
</dbReference>
<keyword evidence="2" id="KW-1185">Reference proteome</keyword>
<dbReference type="AlphaFoldDB" id="A0A6A5R618"/>
<gene>
    <name evidence="1" type="ORF">M421DRAFT_352304</name>
</gene>
<evidence type="ECO:0000313" key="2">
    <source>
        <dbReference type="Proteomes" id="UP000800082"/>
    </source>
</evidence>
<evidence type="ECO:0000313" key="1">
    <source>
        <dbReference type="EMBL" id="KAF1922628.1"/>
    </source>
</evidence>
<proteinExistence type="predicted"/>
<reference evidence="1" key="1">
    <citation type="journal article" date="2020" name="Stud. Mycol.">
        <title>101 Dothideomycetes genomes: a test case for predicting lifestyles and emergence of pathogens.</title>
        <authorList>
            <person name="Haridas S."/>
            <person name="Albert R."/>
            <person name="Binder M."/>
            <person name="Bloem J."/>
            <person name="Labutti K."/>
            <person name="Salamov A."/>
            <person name="Andreopoulos B."/>
            <person name="Baker S."/>
            <person name="Barry K."/>
            <person name="Bills G."/>
            <person name="Bluhm B."/>
            <person name="Cannon C."/>
            <person name="Castanera R."/>
            <person name="Culley D."/>
            <person name="Daum C."/>
            <person name="Ezra D."/>
            <person name="Gonzalez J."/>
            <person name="Henrissat B."/>
            <person name="Kuo A."/>
            <person name="Liang C."/>
            <person name="Lipzen A."/>
            <person name="Lutzoni F."/>
            <person name="Magnuson J."/>
            <person name="Mondo S."/>
            <person name="Nolan M."/>
            <person name="Ohm R."/>
            <person name="Pangilinan J."/>
            <person name="Park H.-J."/>
            <person name="Ramirez L."/>
            <person name="Alfaro M."/>
            <person name="Sun H."/>
            <person name="Tritt A."/>
            <person name="Yoshinaga Y."/>
            <person name="Zwiers L.-H."/>
            <person name="Turgeon B."/>
            <person name="Goodwin S."/>
            <person name="Spatafora J."/>
            <person name="Crous P."/>
            <person name="Grigoriev I."/>
        </authorList>
    </citation>
    <scope>NUCLEOTIDE SEQUENCE</scope>
    <source>
        <strain evidence="1">CBS 183.55</strain>
    </source>
</reference>
<dbReference type="Proteomes" id="UP000800082">
    <property type="component" value="Unassembled WGS sequence"/>
</dbReference>
<sequence length="81" mass="9712">MSRLPSLLLRQDWIASASYRPGRWLVRIHDECPDRRCCTHRNQYRIILQSFTPRILSHVVVISIASIMSERWQVFRLFLCL</sequence>
<protein>
    <submittedName>
        <fullName evidence="1">Uncharacterized protein</fullName>
    </submittedName>
</protein>
<dbReference type="GeneID" id="54347228"/>
<dbReference type="EMBL" id="ML979019">
    <property type="protein sequence ID" value="KAF1922628.1"/>
    <property type="molecule type" value="Genomic_DNA"/>
</dbReference>
<accession>A0A6A5R618</accession>